<organism evidence="3 4">
    <name type="scientific">Xanthomonas graminis pv. poae</name>
    <dbReference type="NCBI Taxonomy" id="227946"/>
    <lineage>
        <taxon>Bacteria</taxon>
        <taxon>Pseudomonadati</taxon>
        <taxon>Pseudomonadota</taxon>
        <taxon>Gammaproteobacteria</taxon>
        <taxon>Lysobacterales</taxon>
        <taxon>Lysobacteraceae</taxon>
        <taxon>Xanthomonas</taxon>
        <taxon>Xanthomonas translucens group</taxon>
        <taxon>Xanthomonas graminis</taxon>
    </lineage>
</organism>
<dbReference type="EMBL" id="CXOK01000046">
    <property type="protein sequence ID" value="CTP88160.1"/>
    <property type="molecule type" value="Genomic_DNA"/>
</dbReference>
<feature type="region of interest" description="Disordered" evidence="2">
    <location>
        <begin position="176"/>
        <end position="210"/>
    </location>
</feature>
<dbReference type="Gene3D" id="1.10.287.110">
    <property type="entry name" value="DnaJ domain"/>
    <property type="match status" value="1"/>
</dbReference>
<dbReference type="SUPFAM" id="SSF46565">
    <property type="entry name" value="Chaperone J-domain"/>
    <property type="match status" value="1"/>
</dbReference>
<evidence type="ECO:0000256" key="2">
    <source>
        <dbReference type="SAM" id="MobiDB-lite"/>
    </source>
</evidence>
<evidence type="ECO:0000256" key="1">
    <source>
        <dbReference type="ARBA" id="ARBA00023186"/>
    </source>
</evidence>
<sequence length="385" mass="44380">MPERHDAASADRGAAQSMQLRAQDAAQSLMTPARKRFDALVRRLERYRLELLAWREALPRWEQRYHEQVEPLLQARDAAQAHMVHALDAAHAAHKLSKSDRATLSDTICELAGALIEEGGFEQLKPIYDRHSEVGFDQEIAESNALLKSVIGAEFGLAPEELEHIQSPEELYAQVQQRLHEQQAHEAERAQKTAKSRRAGTRKAQKTGFDPQQSLRELYRKLVTALHPDRESDPQQRERKTALMQRLNSAYRDGDLLALLELQLEIGQLDRAGIAAMSEERIQHYNRMLATQLKEVEQELAQVAAVFMDRYDVYAERRPKPQRLDPLMAQIKRQLQHEIEGFAEELRYLQQASTLKQWLKLQRARIAEQERDAALMDFAFSAERW</sequence>
<dbReference type="AlphaFoldDB" id="A0A0K2ZXZ7"/>
<accession>A0A0K2ZXZ7</accession>
<feature type="region of interest" description="Disordered" evidence="2">
    <location>
        <begin position="1"/>
        <end position="27"/>
    </location>
</feature>
<keyword evidence="1" id="KW-0143">Chaperone</keyword>
<evidence type="ECO:0000313" key="3">
    <source>
        <dbReference type="EMBL" id="CTP88160.1"/>
    </source>
</evidence>
<protein>
    <recommendedName>
        <fullName evidence="5">Molecular chaperone DnaJ</fullName>
    </recommendedName>
</protein>
<evidence type="ECO:0008006" key="5">
    <source>
        <dbReference type="Google" id="ProtNLM"/>
    </source>
</evidence>
<feature type="compositionally biased region" description="Basic and acidic residues" evidence="2">
    <location>
        <begin position="178"/>
        <end position="191"/>
    </location>
</feature>
<evidence type="ECO:0000313" key="4">
    <source>
        <dbReference type="Proteomes" id="UP000041247"/>
    </source>
</evidence>
<reference evidence="3 4" key="1">
    <citation type="submission" date="2015-07" db="EMBL/GenBank/DDBJ databases">
        <authorList>
            <person name="Noorani M."/>
        </authorList>
    </citation>
    <scope>NUCLEOTIDE SEQUENCE [LARGE SCALE GENOMIC DNA]</scope>
    <source>
        <strain evidence="3">LMG728</strain>
    </source>
</reference>
<feature type="compositionally biased region" description="Basic residues" evidence="2">
    <location>
        <begin position="192"/>
        <end position="205"/>
    </location>
</feature>
<gene>
    <name evidence="3" type="ORF">XTPLMG728_1811</name>
</gene>
<dbReference type="Proteomes" id="UP000041247">
    <property type="component" value="Unassembled WGS sequence"/>
</dbReference>
<proteinExistence type="predicted"/>
<name>A0A0K2ZXZ7_9XANT</name>
<dbReference type="InterPro" id="IPR036869">
    <property type="entry name" value="J_dom_sf"/>
</dbReference>
<feature type="compositionally biased region" description="Polar residues" evidence="2">
    <location>
        <begin position="16"/>
        <end position="27"/>
    </location>
</feature>
<dbReference type="RefSeq" id="WP_053840844.1">
    <property type="nucleotide sequence ID" value="NZ_CXOK01000046.1"/>
</dbReference>